<dbReference type="OrthoDB" id="4405280at2759"/>
<sequence length="599" mass="64050">MPKDMVWWMCKNFANEVADFVVLILPVTTNYLYLFVKLKSLGSEDLKLYCLISGDLVVEGKMMIYILLAFVALQLTPTTLAQYRDVLDPCSPSPCGPNTHCSVNAGGAAVCRCLPGNFPKPDTITGCGPQCTSDYECRSHERCYGSKCVSACDPSPCGVNADCESYNHKSICKCLRGYTGDPFVQCAQQSPIARRIISVPNTQALASYSNPCSPSPCGTNANCHVSGDRPVCTCAPGHQGNPLTYCSRGECSSNSECPSFKVCENFNCVNPCSTACGPNAACDVRNHIPVCSCPPGYTGDPVRHCRVYDENELCNPSPCGVNTKCRVENGRAICSCAPSFFGNPLTGCRHECERDSECGPSESCIQFKCKNPCSPSPCGQYATCDVRGHVAVCKCPQDYLGDPNVRCFPECTSHAECPGNLACIGLKCADPCKGACGVNADCRVDRSNHKAICSCPKGFTGHPFQECRRFTPADLCQPNPCGANAVCNPGHDNSGRERPVCTCPSGYIGDALKYCSRGECVTDSDCGPSRSCSNYNCINPCANACGVNANCEVRNHGAVCSCPRGFRGDPFTQCTSDPARGKRQSVASNSTLTAEPKKD</sequence>
<name>A0A8J2PLP6_9HEXA</name>
<dbReference type="InterPro" id="IPR000742">
    <property type="entry name" value="EGF"/>
</dbReference>
<keyword evidence="1" id="KW-0245">EGF-like domain</keyword>
<dbReference type="SMART" id="SM00181">
    <property type="entry name" value="EGF"/>
    <property type="match status" value="9"/>
</dbReference>
<dbReference type="Proteomes" id="UP000708208">
    <property type="component" value="Unassembled WGS sequence"/>
</dbReference>
<dbReference type="EMBL" id="CAJVCH010449399">
    <property type="protein sequence ID" value="CAG7819415.1"/>
    <property type="molecule type" value="Genomic_DNA"/>
</dbReference>
<dbReference type="PANTHER" id="PTHR22963">
    <property type="entry name" value="ENDOGLIN-RELATED"/>
    <property type="match status" value="1"/>
</dbReference>
<feature type="disulfide bond" evidence="1">
    <location>
        <begin position="541"/>
        <end position="551"/>
    </location>
</feature>
<evidence type="ECO:0000313" key="6">
    <source>
        <dbReference type="Proteomes" id="UP000708208"/>
    </source>
</evidence>
<feature type="region of interest" description="Disordered" evidence="2">
    <location>
        <begin position="576"/>
        <end position="599"/>
    </location>
</feature>
<protein>
    <recommendedName>
        <fullName evidence="4">EGF-like domain-containing protein</fullName>
    </recommendedName>
</protein>
<gene>
    <name evidence="5" type="ORF">AFUS01_LOCUS29866</name>
</gene>
<evidence type="ECO:0000256" key="2">
    <source>
        <dbReference type="SAM" id="MobiDB-lite"/>
    </source>
</evidence>
<keyword evidence="1" id="KW-1015">Disulfide bond</keyword>
<keyword evidence="3" id="KW-1133">Transmembrane helix</keyword>
<feature type="disulfide bond" evidence="1">
    <location>
        <begin position="436"/>
        <end position="453"/>
    </location>
</feature>
<organism evidence="5 6">
    <name type="scientific">Allacma fusca</name>
    <dbReference type="NCBI Taxonomy" id="39272"/>
    <lineage>
        <taxon>Eukaryota</taxon>
        <taxon>Metazoa</taxon>
        <taxon>Ecdysozoa</taxon>
        <taxon>Arthropoda</taxon>
        <taxon>Hexapoda</taxon>
        <taxon>Collembola</taxon>
        <taxon>Symphypleona</taxon>
        <taxon>Sminthuridae</taxon>
        <taxon>Allacma</taxon>
    </lineage>
</organism>
<keyword evidence="3" id="KW-0812">Transmembrane</keyword>
<comment type="caution">
    <text evidence="1">Lacks conserved residue(s) required for the propagation of feature annotation.</text>
</comment>
<feature type="transmembrane region" description="Helical" evidence="3">
    <location>
        <begin position="20"/>
        <end position="36"/>
    </location>
</feature>
<accession>A0A8J2PLP6</accession>
<feature type="domain" description="EGF-like" evidence="4">
    <location>
        <begin position="538"/>
        <end position="575"/>
    </location>
</feature>
<evidence type="ECO:0000313" key="5">
    <source>
        <dbReference type="EMBL" id="CAG7819415.1"/>
    </source>
</evidence>
<feature type="disulfide bond" evidence="1">
    <location>
        <begin position="432"/>
        <end position="442"/>
    </location>
</feature>
<dbReference type="PANTHER" id="PTHR22963:SF39">
    <property type="entry name" value="DUMPY"/>
    <property type="match status" value="1"/>
</dbReference>
<feature type="domain" description="EGF-like" evidence="4">
    <location>
        <begin position="429"/>
        <end position="465"/>
    </location>
</feature>
<reference evidence="5" key="1">
    <citation type="submission" date="2021-06" db="EMBL/GenBank/DDBJ databases">
        <authorList>
            <person name="Hodson N. C."/>
            <person name="Mongue J. A."/>
            <person name="Jaron S. K."/>
        </authorList>
    </citation>
    <scope>NUCLEOTIDE SEQUENCE</scope>
</reference>
<proteinExistence type="predicted"/>
<dbReference type="AlphaFoldDB" id="A0A8J2PLP6"/>
<dbReference type="Pfam" id="PF21164">
    <property type="entry name" value="Dumpy_DPY"/>
    <property type="match status" value="1"/>
</dbReference>
<evidence type="ECO:0000256" key="1">
    <source>
        <dbReference type="PROSITE-ProRule" id="PRU00076"/>
    </source>
</evidence>
<feature type="domain" description="EGF-like" evidence="4">
    <location>
        <begin position="208"/>
        <end position="247"/>
    </location>
</feature>
<dbReference type="PROSITE" id="PS50026">
    <property type="entry name" value="EGF_3"/>
    <property type="match status" value="5"/>
</dbReference>
<comment type="caution">
    <text evidence="5">The sequence shown here is derived from an EMBL/GenBank/DDBJ whole genome shotgun (WGS) entry which is preliminary data.</text>
</comment>
<dbReference type="PROSITE" id="PS01186">
    <property type="entry name" value="EGF_2"/>
    <property type="match status" value="4"/>
</dbReference>
<evidence type="ECO:0000256" key="3">
    <source>
        <dbReference type="SAM" id="Phobius"/>
    </source>
</evidence>
<feature type="domain" description="EGF-like" evidence="4">
    <location>
        <begin position="472"/>
        <end position="516"/>
    </location>
</feature>
<keyword evidence="6" id="KW-1185">Reference proteome</keyword>
<feature type="domain" description="EGF-like" evidence="4">
    <location>
        <begin position="269"/>
        <end position="306"/>
    </location>
</feature>
<evidence type="ECO:0000259" key="4">
    <source>
        <dbReference type="PROSITE" id="PS50026"/>
    </source>
</evidence>
<keyword evidence="3" id="KW-0472">Membrane</keyword>
<feature type="disulfide bond" evidence="1">
    <location>
        <begin position="272"/>
        <end position="282"/>
    </location>
</feature>
<dbReference type="InterPro" id="IPR048407">
    <property type="entry name" value="Dumpy_DPY"/>
</dbReference>